<dbReference type="PROSITE" id="PS00840">
    <property type="entry name" value="SUMT_2"/>
    <property type="match status" value="1"/>
</dbReference>
<dbReference type="FunFam" id="3.40.1010.10:FF:000001">
    <property type="entry name" value="Siroheme synthase"/>
    <property type="match status" value="1"/>
</dbReference>
<evidence type="ECO:0000256" key="8">
    <source>
        <dbReference type="ARBA" id="ARBA00025705"/>
    </source>
</evidence>
<dbReference type="AlphaFoldDB" id="A0A2S2CUP2"/>
<dbReference type="InterPro" id="IPR014776">
    <property type="entry name" value="4pyrrole_Mease_sub2"/>
</dbReference>
<reference evidence="13" key="1">
    <citation type="submission" date="2018-05" db="EMBL/GenBank/DDBJ databases">
        <title>Azospirillum thermophila sp. nov., a novel isolated from hot spring.</title>
        <authorList>
            <person name="Zhao Z."/>
        </authorList>
    </citation>
    <scope>NUCLEOTIDE SEQUENCE [LARGE SCALE GENOMIC DNA]</scope>
    <source>
        <strain evidence="13">CFH 70021</strain>
    </source>
</reference>
<evidence type="ECO:0000313" key="12">
    <source>
        <dbReference type="EMBL" id="AWK88208.1"/>
    </source>
</evidence>
<dbReference type="InterPro" id="IPR006366">
    <property type="entry name" value="CobA/CysG_C"/>
</dbReference>
<evidence type="ECO:0000256" key="7">
    <source>
        <dbReference type="ARBA" id="ARBA00023244"/>
    </source>
</evidence>
<comment type="pathway">
    <text evidence="8">Porphyrin-containing compound metabolism; siroheme biosynthesis; precorrin-2 from uroporphyrinogen III: step 1/1.</text>
</comment>
<feature type="domain" description="Tetrapyrrole methylase" evidence="11">
    <location>
        <begin position="6"/>
        <end position="216"/>
    </location>
</feature>
<evidence type="ECO:0000313" key="13">
    <source>
        <dbReference type="Proteomes" id="UP000245629"/>
    </source>
</evidence>
<keyword evidence="6" id="KW-0949">S-adenosyl-L-methionine</keyword>
<evidence type="ECO:0000256" key="2">
    <source>
        <dbReference type="ARBA" id="ARBA00012162"/>
    </source>
</evidence>
<dbReference type="NCBIfam" id="TIGR01469">
    <property type="entry name" value="cobA_cysG_Cterm"/>
    <property type="match status" value="1"/>
</dbReference>
<dbReference type="GO" id="GO:0009236">
    <property type="term" value="P:cobalamin biosynthetic process"/>
    <property type="evidence" value="ECO:0007669"/>
    <property type="project" value="UniProtKB-KW"/>
</dbReference>
<dbReference type="Gene3D" id="3.40.1010.10">
    <property type="entry name" value="Cobalt-precorrin-4 Transmethylase, Domain 1"/>
    <property type="match status" value="1"/>
</dbReference>
<comment type="similarity">
    <text evidence="1 10">Belongs to the precorrin methyltransferase family.</text>
</comment>
<dbReference type="GO" id="GO:0004851">
    <property type="term" value="F:uroporphyrin-III C-methyltransferase activity"/>
    <property type="evidence" value="ECO:0007669"/>
    <property type="project" value="UniProtKB-EC"/>
</dbReference>
<name>A0A2S2CUP2_9PROT</name>
<dbReference type="PROSITE" id="PS00839">
    <property type="entry name" value="SUMT_1"/>
    <property type="match status" value="1"/>
</dbReference>
<dbReference type="SUPFAM" id="SSF53790">
    <property type="entry name" value="Tetrapyrrole methylase"/>
    <property type="match status" value="1"/>
</dbReference>
<dbReference type="OrthoDB" id="9815856at2"/>
<keyword evidence="7" id="KW-0627">Porphyrin biosynthesis</keyword>
<dbReference type="InterPro" id="IPR014777">
    <property type="entry name" value="4pyrrole_Mease_sub1"/>
</dbReference>
<evidence type="ECO:0000256" key="1">
    <source>
        <dbReference type="ARBA" id="ARBA00005879"/>
    </source>
</evidence>
<dbReference type="PANTHER" id="PTHR45790:SF3">
    <property type="entry name" value="S-ADENOSYL-L-METHIONINE-DEPENDENT UROPORPHYRINOGEN III METHYLTRANSFERASE, CHLOROPLASTIC"/>
    <property type="match status" value="1"/>
</dbReference>
<keyword evidence="3" id="KW-0169">Cobalamin biosynthesis</keyword>
<dbReference type="PANTHER" id="PTHR45790">
    <property type="entry name" value="SIROHEME SYNTHASE-RELATED"/>
    <property type="match status" value="1"/>
</dbReference>
<sequence>MTVGRVFLVGAGPGDPDLLTVKARRLIEAADTVVYDRLVGAGVLDLVPRRAERIFVGKEPRRHAVPQEEINGLLCRLALAGRQVVRLKGGDPYIFGRGSEEALAAAAAGIPFEIVPGVTAACGCGAYAGIPLTHRGLATGVRFVTGHCRGDEELDLNWASLADPQTTLVFYMALMNLGEIRHRLVAAGLPAATPVAIVSNGTTDAQVMLTATLADVVERVAERPLPSPCLTIIGQVVALAPQLAWTAAAAAPPVAEAVGA</sequence>
<organism evidence="12 13">
    <name type="scientific">Azospirillum thermophilum</name>
    <dbReference type="NCBI Taxonomy" id="2202148"/>
    <lineage>
        <taxon>Bacteria</taxon>
        <taxon>Pseudomonadati</taxon>
        <taxon>Pseudomonadota</taxon>
        <taxon>Alphaproteobacteria</taxon>
        <taxon>Rhodospirillales</taxon>
        <taxon>Azospirillaceae</taxon>
        <taxon>Azospirillum</taxon>
    </lineage>
</organism>
<evidence type="ECO:0000259" key="11">
    <source>
        <dbReference type="Pfam" id="PF00590"/>
    </source>
</evidence>
<dbReference type="KEGG" id="azz:DEW08_19030"/>
<dbReference type="InterPro" id="IPR035996">
    <property type="entry name" value="4pyrrol_Methylase_sf"/>
</dbReference>
<dbReference type="EC" id="2.1.1.107" evidence="2"/>
<evidence type="ECO:0000256" key="3">
    <source>
        <dbReference type="ARBA" id="ARBA00022573"/>
    </source>
</evidence>
<dbReference type="InterPro" id="IPR000878">
    <property type="entry name" value="4pyrrol_Mease"/>
</dbReference>
<accession>A0A2S2CUP2</accession>
<keyword evidence="4 10" id="KW-0489">Methyltransferase</keyword>
<dbReference type="EMBL" id="CP029354">
    <property type="protein sequence ID" value="AWK88208.1"/>
    <property type="molecule type" value="Genomic_DNA"/>
</dbReference>
<evidence type="ECO:0000256" key="5">
    <source>
        <dbReference type="ARBA" id="ARBA00022679"/>
    </source>
</evidence>
<evidence type="ECO:0000256" key="4">
    <source>
        <dbReference type="ARBA" id="ARBA00022603"/>
    </source>
</evidence>
<protein>
    <recommendedName>
        <fullName evidence="2">uroporphyrinogen-III C-methyltransferase</fullName>
        <ecNumber evidence="2">2.1.1.107</ecNumber>
    </recommendedName>
</protein>
<evidence type="ECO:0000256" key="9">
    <source>
        <dbReference type="ARBA" id="ARBA00060548"/>
    </source>
</evidence>
<dbReference type="InterPro" id="IPR050161">
    <property type="entry name" value="Siro_Cobalamin_biosynth"/>
</dbReference>
<dbReference type="RefSeq" id="WP_109330245.1">
    <property type="nucleotide sequence ID" value="NZ_CP029354.1"/>
</dbReference>
<dbReference type="GO" id="GO:0032259">
    <property type="term" value="P:methylation"/>
    <property type="evidence" value="ECO:0007669"/>
    <property type="project" value="UniProtKB-KW"/>
</dbReference>
<dbReference type="FunFam" id="3.30.950.10:FF:000001">
    <property type="entry name" value="Siroheme synthase"/>
    <property type="match status" value="1"/>
</dbReference>
<proteinExistence type="inferred from homology"/>
<dbReference type="CDD" id="cd11642">
    <property type="entry name" value="SUMT"/>
    <property type="match status" value="1"/>
</dbReference>
<dbReference type="Gene3D" id="3.30.950.10">
    <property type="entry name" value="Methyltransferase, Cobalt-precorrin-4 Transmethylase, Domain 2"/>
    <property type="match status" value="1"/>
</dbReference>
<keyword evidence="13" id="KW-1185">Reference proteome</keyword>
<evidence type="ECO:0000256" key="6">
    <source>
        <dbReference type="ARBA" id="ARBA00022691"/>
    </source>
</evidence>
<gene>
    <name evidence="12" type="primary">cobA</name>
    <name evidence="12" type="ORF">DEW08_19030</name>
</gene>
<dbReference type="GO" id="GO:0019354">
    <property type="term" value="P:siroheme biosynthetic process"/>
    <property type="evidence" value="ECO:0007669"/>
    <property type="project" value="UniProtKB-UniPathway"/>
</dbReference>
<dbReference type="UniPathway" id="UPA00262">
    <property type="reaction ID" value="UER00211"/>
</dbReference>
<evidence type="ECO:0000256" key="10">
    <source>
        <dbReference type="RuleBase" id="RU003960"/>
    </source>
</evidence>
<keyword evidence="5 10" id="KW-0808">Transferase</keyword>
<comment type="pathway">
    <text evidence="9">Cofactor biosynthesis; adenosylcobalamin biosynthesis; precorrin-2 from uroporphyrinogen III: step 1/1.</text>
</comment>
<dbReference type="InterPro" id="IPR003043">
    <property type="entry name" value="Uropor_MeTrfase_CS"/>
</dbReference>
<dbReference type="NCBIfam" id="NF004790">
    <property type="entry name" value="PRK06136.1"/>
    <property type="match status" value="1"/>
</dbReference>
<dbReference type="Proteomes" id="UP000245629">
    <property type="component" value="Chromosome 3"/>
</dbReference>
<dbReference type="Pfam" id="PF00590">
    <property type="entry name" value="TP_methylase"/>
    <property type="match status" value="1"/>
</dbReference>